<name>A0A0C3SAG7_PHLG1</name>
<dbReference type="AlphaFoldDB" id="A0A0C3SAG7"/>
<keyword evidence="2" id="KW-1185">Reference proteome</keyword>
<gene>
    <name evidence="1" type="ORF">PHLGIDRAFT_71784</name>
</gene>
<dbReference type="STRING" id="745531.A0A0C3SAG7"/>
<dbReference type="EMBL" id="KN840505">
    <property type="protein sequence ID" value="KIP07025.1"/>
    <property type="molecule type" value="Genomic_DNA"/>
</dbReference>
<sequence>MAVVKTAMHLRVIVNFVKVHQSSNDWHVILYMTIDHPVPEGHRYKERSTNDPALLPYSYTLSPTPVFLRESADGPLSKWYSVPASAQNPYPALPMSFPDLATYLMNALEDSRRAISDRSSGNGRLAKAVDLLYPNQRGADDEPEERRGLTDRVRGLFGRGNRANRPANDDRSALVTPFFADDFGR</sequence>
<dbReference type="OrthoDB" id="3269480at2759"/>
<accession>A0A0C3SAG7</accession>
<organism evidence="1 2">
    <name type="scientific">Phlebiopsis gigantea (strain 11061_1 CR5-6)</name>
    <name type="common">White-rot fungus</name>
    <name type="synonym">Peniophora gigantea</name>
    <dbReference type="NCBI Taxonomy" id="745531"/>
    <lineage>
        <taxon>Eukaryota</taxon>
        <taxon>Fungi</taxon>
        <taxon>Dikarya</taxon>
        <taxon>Basidiomycota</taxon>
        <taxon>Agaricomycotina</taxon>
        <taxon>Agaricomycetes</taxon>
        <taxon>Polyporales</taxon>
        <taxon>Phanerochaetaceae</taxon>
        <taxon>Phlebiopsis</taxon>
    </lineage>
</organism>
<dbReference type="Proteomes" id="UP000053257">
    <property type="component" value="Unassembled WGS sequence"/>
</dbReference>
<evidence type="ECO:0000313" key="2">
    <source>
        <dbReference type="Proteomes" id="UP000053257"/>
    </source>
</evidence>
<protein>
    <submittedName>
        <fullName evidence="1">Uncharacterized protein</fullName>
    </submittedName>
</protein>
<dbReference type="HOGENOM" id="CLU_1489221_0_0_1"/>
<evidence type="ECO:0000313" key="1">
    <source>
        <dbReference type="EMBL" id="KIP07025.1"/>
    </source>
</evidence>
<proteinExistence type="predicted"/>
<reference evidence="1 2" key="1">
    <citation type="journal article" date="2014" name="PLoS Genet.">
        <title>Analysis of the Phlebiopsis gigantea genome, transcriptome and secretome provides insight into its pioneer colonization strategies of wood.</title>
        <authorList>
            <person name="Hori C."/>
            <person name="Ishida T."/>
            <person name="Igarashi K."/>
            <person name="Samejima M."/>
            <person name="Suzuki H."/>
            <person name="Master E."/>
            <person name="Ferreira P."/>
            <person name="Ruiz-Duenas F.J."/>
            <person name="Held B."/>
            <person name="Canessa P."/>
            <person name="Larrondo L.F."/>
            <person name="Schmoll M."/>
            <person name="Druzhinina I.S."/>
            <person name="Kubicek C.P."/>
            <person name="Gaskell J.A."/>
            <person name="Kersten P."/>
            <person name="St John F."/>
            <person name="Glasner J."/>
            <person name="Sabat G."/>
            <person name="Splinter BonDurant S."/>
            <person name="Syed K."/>
            <person name="Yadav J."/>
            <person name="Mgbeahuruike A.C."/>
            <person name="Kovalchuk A."/>
            <person name="Asiegbu F.O."/>
            <person name="Lackner G."/>
            <person name="Hoffmeister D."/>
            <person name="Rencoret J."/>
            <person name="Gutierrez A."/>
            <person name="Sun H."/>
            <person name="Lindquist E."/>
            <person name="Barry K."/>
            <person name="Riley R."/>
            <person name="Grigoriev I.V."/>
            <person name="Henrissat B."/>
            <person name="Kues U."/>
            <person name="Berka R.M."/>
            <person name="Martinez A.T."/>
            <person name="Covert S.F."/>
            <person name="Blanchette R.A."/>
            <person name="Cullen D."/>
        </authorList>
    </citation>
    <scope>NUCLEOTIDE SEQUENCE [LARGE SCALE GENOMIC DNA]</scope>
    <source>
        <strain evidence="1 2">11061_1 CR5-6</strain>
    </source>
</reference>